<feature type="active site" description="Charge relay system" evidence="8">
    <location>
        <position position="765"/>
    </location>
</feature>
<comment type="similarity">
    <text evidence="2 7">Belongs to the peptidase S41B family.</text>
</comment>
<dbReference type="InterPro" id="IPR036034">
    <property type="entry name" value="PDZ_sf"/>
</dbReference>
<dbReference type="Pfam" id="PF07676">
    <property type="entry name" value="PD40"/>
    <property type="match status" value="2"/>
</dbReference>
<feature type="active site" description="Charge relay system" evidence="8">
    <location>
        <position position="1039"/>
    </location>
</feature>
<keyword evidence="6 7" id="KW-0720">Serine protease</keyword>
<evidence type="ECO:0000256" key="5">
    <source>
        <dbReference type="ARBA" id="ARBA00022801"/>
    </source>
</evidence>
<evidence type="ECO:0000256" key="6">
    <source>
        <dbReference type="ARBA" id="ARBA00022825"/>
    </source>
</evidence>
<keyword evidence="4 7" id="KW-0645">Protease</keyword>
<feature type="active site" description="Nucleophile" evidence="8">
    <location>
        <position position="982"/>
    </location>
</feature>
<dbReference type="PANTHER" id="PTHR43253:SF1">
    <property type="entry name" value="TRICORN PROTEASE HOMOLOG 2-RELATED"/>
    <property type="match status" value="1"/>
</dbReference>
<evidence type="ECO:0000256" key="8">
    <source>
        <dbReference type="PIRSR" id="PIRSR036421-1"/>
    </source>
</evidence>
<comment type="subcellular location">
    <subcellularLocation>
        <location evidence="1 7">Cytoplasm</location>
    </subcellularLocation>
</comment>
<dbReference type="InterPro" id="IPR011659">
    <property type="entry name" value="WD40"/>
</dbReference>
<dbReference type="SUPFAM" id="SSF82171">
    <property type="entry name" value="DPP6 N-terminal domain-like"/>
    <property type="match status" value="1"/>
</dbReference>
<dbReference type="EC" id="3.4.21.-" evidence="7"/>
<keyword evidence="3 7" id="KW-0963">Cytoplasm</keyword>
<accession>A0A069QHW2</accession>
<dbReference type="RefSeq" id="WP_018966729.1">
    <property type="nucleotide sequence ID" value="NZ_KB899211.1"/>
</dbReference>
<reference evidence="13 14" key="1">
    <citation type="submission" date="2013-08" db="EMBL/GenBank/DDBJ databases">
        <authorList>
            <person name="Weinstock G."/>
            <person name="Sodergren E."/>
            <person name="Wylie T."/>
            <person name="Fulton L."/>
            <person name="Fulton R."/>
            <person name="Fronick C."/>
            <person name="O'Laughlin M."/>
            <person name="Godfrey J."/>
            <person name="Miner T."/>
            <person name="Herter B."/>
            <person name="Appelbaum E."/>
            <person name="Cordes M."/>
            <person name="Lek S."/>
            <person name="Wollam A."/>
            <person name="Pepin K.H."/>
            <person name="Palsikar V.B."/>
            <person name="Mitreva M."/>
            <person name="Wilson R.K."/>
        </authorList>
    </citation>
    <scope>NUCLEOTIDE SEQUENCE [LARGE SCALE GENOMIC DNA]</scope>
    <source>
        <strain evidence="13 14">ATCC 15930</strain>
    </source>
</reference>
<dbReference type="AlphaFoldDB" id="A0A069QHW2"/>
<dbReference type="Pfam" id="PF14684">
    <property type="entry name" value="Tricorn_C1"/>
    <property type="match status" value="1"/>
</dbReference>
<dbReference type="PATRIC" id="fig|1122985.7.peg.2409"/>
<dbReference type="Gene3D" id="2.120.10.60">
    <property type="entry name" value="Tricorn protease N-terminal domain"/>
    <property type="match status" value="2"/>
</dbReference>
<dbReference type="HOGENOM" id="CLU_005503_0_0_10"/>
<dbReference type="InterPro" id="IPR012393">
    <property type="entry name" value="Tricorn_protease"/>
</dbReference>
<dbReference type="PIRSF" id="PIRSF036421">
    <property type="entry name" value="Tricorn_protease"/>
    <property type="match status" value="1"/>
</dbReference>
<keyword evidence="14" id="KW-1185">Reference proteome</keyword>
<name>A0A069QHW2_HOYLO</name>
<dbReference type="SUPFAM" id="SSF52096">
    <property type="entry name" value="ClpP/crotonase"/>
    <property type="match status" value="1"/>
</dbReference>
<feature type="domain" description="Tail specific protease" evidence="11">
    <location>
        <begin position="894"/>
        <end position="1049"/>
    </location>
</feature>
<dbReference type="Pfam" id="PF26549">
    <property type="entry name" value="Tricorn_N"/>
    <property type="match status" value="1"/>
</dbReference>
<dbReference type="Gene3D" id="2.120.10.30">
    <property type="entry name" value="TolB, C-terminal domain"/>
    <property type="match status" value="1"/>
</dbReference>
<gene>
    <name evidence="13" type="ORF">HMPREF1991_02326</name>
</gene>
<dbReference type="GO" id="GO:0005737">
    <property type="term" value="C:cytoplasm"/>
    <property type="evidence" value="ECO:0007669"/>
    <property type="project" value="UniProtKB-SubCell"/>
</dbReference>
<dbReference type="SUPFAM" id="SSF69304">
    <property type="entry name" value="Tricorn protease N-terminal domain"/>
    <property type="match status" value="1"/>
</dbReference>
<dbReference type="InterPro" id="IPR011042">
    <property type="entry name" value="6-blade_b-propeller_TolB-like"/>
</dbReference>
<evidence type="ECO:0000256" key="10">
    <source>
        <dbReference type="SAM" id="SignalP"/>
    </source>
</evidence>
<proteinExistence type="inferred from homology"/>
<evidence type="ECO:0000256" key="4">
    <source>
        <dbReference type="ARBA" id="ARBA00022670"/>
    </source>
</evidence>
<feature type="signal peptide" evidence="10">
    <location>
        <begin position="1"/>
        <end position="19"/>
    </location>
</feature>
<protein>
    <recommendedName>
        <fullName evidence="7">Tricorn protease homolog</fullName>
        <ecNumber evidence="7">3.4.21.-</ecNumber>
    </recommendedName>
</protein>
<dbReference type="GO" id="GO:0006508">
    <property type="term" value="P:proteolysis"/>
    <property type="evidence" value="ECO:0007669"/>
    <property type="project" value="UniProtKB-UniRule"/>
</dbReference>
<evidence type="ECO:0000313" key="13">
    <source>
        <dbReference type="EMBL" id="KDR51604.1"/>
    </source>
</evidence>
<evidence type="ECO:0000259" key="12">
    <source>
        <dbReference type="Pfam" id="PF14684"/>
    </source>
</evidence>
<organism evidence="13 14">
    <name type="scientific">Hoylesella loescheii DSM 19665 = JCM 12249 = ATCC 15930</name>
    <dbReference type="NCBI Taxonomy" id="1122985"/>
    <lineage>
        <taxon>Bacteria</taxon>
        <taxon>Pseudomonadati</taxon>
        <taxon>Bacteroidota</taxon>
        <taxon>Bacteroidia</taxon>
        <taxon>Bacteroidales</taxon>
        <taxon>Prevotellaceae</taxon>
        <taxon>Hoylesella</taxon>
    </lineage>
</organism>
<evidence type="ECO:0000313" key="14">
    <source>
        <dbReference type="Proteomes" id="UP000027442"/>
    </source>
</evidence>
<comment type="function">
    <text evidence="7">Degrades oligopeptides.</text>
</comment>
<keyword evidence="5 7" id="KW-0378">Hydrolase</keyword>
<dbReference type="eggNOG" id="COG0793">
    <property type="taxonomic scope" value="Bacteria"/>
</dbReference>
<dbReference type="CDD" id="cd07562">
    <property type="entry name" value="Peptidase_S41_TRI"/>
    <property type="match status" value="1"/>
</dbReference>
<keyword evidence="10" id="KW-0732">Signal</keyword>
<dbReference type="Pfam" id="PF03572">
    <property type="entry name" value="Peptidase_S41"/>
    <property type="match status" value="1"/>
</dbReference>
<dbReference type="EMBL" id="JNGW01000098">
    <property type="protein sequence ID" value="KDR51604.1"/>
    <property type="molecule type" value="Genomic_DNA"/>
</dbReference>
<dbReference type="InterPro" id="IPR005151">
    <property type="entry name" value="Tail-specific_protease"/>
</dbReference>
<dbReference type="Gene3D" id="2.30.42.10">
    <property type="match status" value="1"/>
</dbReference>
<dbReference type="InterPro" id="IPR029045">
    <property type="entry name" value="ClpP/crotonase-like_dom_sf"/>
</dbReference>
<dbReference type="PANTHER" id="PTHR43253">
    <property type="entry name" value="TRICORN PROTEASE HOMOLOG 2-RELATED"/>
    <property type="match status" value="1"/>
</dbReference>
<feature type="chain" id="PRO_5001665347" description="Tricorn protease homolog" evidence="10">
    <location>
        <begin position="20"/>
        <end position="1077"/>
    </location>
</feature>
<feature type="region of interest" description="Disordered" evidence="9">
    <location>
        <begin position="557"/>
        <end position="583"/>
    </location>
</feature>
<evidence type="ECO:0000259" key="11">
    <source>
        <dbReference type="Pfam" id="PF03572"/>
    </source>
</evidence>
<dbReference type="eggNOG" id="COG4946">
    <property type="taxonomic scope" value="Bacteria"/>
</dbReference>
<feature type="domain" description="Tricorn protease C1" evidence="12">
    <location>
        <begin position="701"/>
        <end position="759"/>
    </location>
</feature>
<sequence>MMKTTLTIVALALATSVSAQENPLWMRHCAISPDGSTVAFTYKGDIYSVPTTGGTARQLTTNAAHDTHPVWSPDSKQLAFCSNREGSMDIYVMQREGGTPRRITTNSGNETPIAFKDNNTVLYTTSIMPTAQSIIFANRMLPQVYEVGTNGSRPHLFSALPMMDISIRPNGDLLYHDQKGYEDPWRKHHRSPITRDIWLRRAGKYTKLTNFNGEDRTPVWAAQGDTFYYLSEEDGTFNVYMRNIDGTGKQQLTRHTTNPVRFLTAATDGTLCYGYDGEIYTLKQGSQPQKLKVSIVTDKIDKDLDRQTLFTGATEISLSPDGKELAFVLHGDVYVTSIDYRTTKQITDTPEQEREIQFAPDGRSIVYASERGGLWQIYRTKLKLDKEKSFAYATQLEEEQLVKSDRTSQQPRFSPDGKSIAFFEDRSTLRVLDIKSKAVRTVMDGKYVYSYADGDIGFAWSPDSRWLLSSYIGVGGWNSPDIALVKADGKGEIHNLTQSGYSDAGGRWVLGGKAMLFVSDRAGYRSHGSWGAERDVYIMFFDLDAYEKFRRDKEERELAKNENQEKQDNKKDKEEDKLKLGSSKKDKKDEVKALEFDLENCRDRVIRLTDHSSHLGDYVLSNGGDTLYYQAAFEDGYDLWKREITENKTSIVMKNVGGGEFVPDKNFRNLFLCTYNAIKKIDLGSNTSKNIEFEARFNLKPYAERQYMFNHVWQQVKDKFYVPTLHGVDWANYRKVYEKFLPHINNNFDFSEMLSEMLGELNASHTGARYWGTAPKLQTAELGLFFDPEYKGDGLRVQEVIKRGPFAVRNTKVTPGCIIEKIDGDSLLQGKDYFHLLDGKVGKPVRVSVFNPKGKKRFDVVIRPISAGEQQELLYKRWVDRNRHLVDSLSGGRLAYVHVKAMNSQSFRQVYLDLLSDTNRRRDAVIVDERHNGGGWLHDDLCTLLSGKEYQQFVPNGRYVGSDPFNKWTKPSCVMVCEDDYSNGHGFPWVYKELGIGKLIGTPVAGTMTAVWWENLLDPSIVFGIPQVGCRDMRGNYGENTQLDPDIEVYNTPEDYLNGYDRQLVRAVEEMMKVVKK</sequence>
<evidence type="ECO:0000256" key="9">
    <source>
        <dbReference type="SAM" id="MobiDB-lite"/>
    </source>
</evidence>
<dbReference type="GO" id="GO:0008236">
    <property type="term" value="F:serine-type peptidase activity"/>
    <property type="evidence" value="ECO:0007669"/>
    <property type="project" value="UniProtKB-UniRule"/>
</dbReference>
<evidence type="ECO:0000256" key="3">
    <source>
        <dbReference type="ARBA" id="ARBA00022490"/>
    </source>
</evidence>
<dbReference type="Gene3D" id="3.30.750.44">
    <property type="match status" value="1"/>
</dbReference>
<dbReference type="InterPro" id="IPR028204">
    <property type="entry name" value="Tricorn_C1"/>
</dbReference>
<evidence type="ECO:0000256" key="2">
    <source>
        <dbReference type="ARBA" id="ARBA00008524"/>
    </source>
</evidence>
<dbReference type="Proteomes" id="UP000027442">
    <property type="component" value="Unassembled WGS sequence"/>
</dbReference>
<dbReference type="Gene3D" id="3.90.226.10">
    <property type="entry name" value="2-enoyl-CoA Hydratase, Chain A, domain 1"/>
    <property type="match status" value="1"/>
</dbReference>
<dbReference type="SUPFAM" id="SSF50156">
    <property type="entry name" value="PDZ domain-like"/>
    <property type="match status" value="1"/>
</dbReference>
<evidence type="ECO:0000256" key="7">
    <source>
        <dbReference type="PIRNR" id="PIRNR036421"/>
    </source>
</evidence>
<comment type="caution">
    <text evidence="13">The sequence shown here is derived from an EMBL/GenBank/DDBJ whole genome shotgun (WGS) entry which is preliminary data.</text>
</comment>
<evidence type="ECO:0000256" key="1">
    <source>
        <dbReference type="ARBA" id="ARBA00004496"/>
    </source>
</evidence>